<name>A0A0D6EIF8_SPOSA</name>
<keyword evidence="5" id="KW-1185">Reference proteome</keyword>
<feature type="compositionally biased region" description="Basic and acidic residues" evidence="1">
    <location>
        <begin position="368"/>
        <end position="382"/>
    </location>
</feature>
<sequence>MASLLSNGLVQTALVFASPVLVPRGIALVQRFLSPQPAGTRTPAHPAFVRPRPPPDSPTLASSRLFVVALGVSIALFTALLPPHNLFLSLSVPDSLLSHLFPLLRPPLDIRLATETLHRAWSHQLARPLTESELALVQRLQTLDARLAYIAYGAGPLMGCSWCRGPGSNGPLVGADYLLAVAPGTAIAYLTLLAGMGLLLAGNGRERWRKWAVVVVVLGMAAEMWTRLTWEGTRGSAEGAVIMLNSRLHLQRALAFSILLLFSYLAPPSRSSLGPHASTAAVIAPAITSITMQMENLLSKLRVLSAQRMAVLHKDEYRAKVNSFWSQVSSESALARSNPAVQPLLGQVRETSVEPFKAWLEGAMSLERRAEGQAEGQGKDEGTEAEEGDGAEENEGDSDREVEHGEKDAVDVKGKEAEKR</sequence>
<feature type="region of interest" description="Disordered" evidence="1">
    <location>
        <begin position="368"/>
        <end position="420"/>
    </location>
</feature>
<feature type="region of interest" description="Disordered" evidence="1">
    <location>
        <begin position="37"/>
        <end position="56"/>
    </location>
</feature>
<keyword evidence="2" id="KW-1133">Transmembrane helix</keyword>
<proteinExistence type="predicted"/>
<evidence type="ECO:0000256" key="2">
    <source>
        <dbReference type="SAM" id="Phobius"/>
    </source>
</evidence>
<feature type="compositionally biased region" description="Acidic residues" evidence="1">
    <location>
        <begin position="383"/>
        <end position="396"/>
    </location>
</feature>
<feature type="transmembrane region" description="Helical" evidence="2">
    <location>
        <begin position="177"/>
        <end position="199"/>
    </location>
</feature>
<protein>
    <submittedName>
        <fullName evidence="4">SPOSA6832_01212-mRNA-1:cds</fullName>
    </submittedName>
</protein>
<evidence type="ECO:0000313" key="5">
    <source>
        <dbReference type="Proteomes" id="UP000243876"/>
    </source>
</evidence>
<accession>A0A0D6EIF8</accession>
<evidence type="ECO:0000256" key="3">
    <source>
        <dbReference type="SAM" id="SignalP"/>
    </source>
</evidence>
<keyword evidence="2" id="KW-0812">Transmembrane</keyword>
<reference evidence="5" key="1">
    <citation type="submission" date="2015-02" db="EMBL/GenBank/DDBJ databases">
        <authorList>
            <person name="Gon?alves P."/>
        </authorList>
    </citation>
    <scope>NUCLEOTIDE SEQUENCE [LARGE SCALE GENOMIC DNA]</scope>
</reference>
<feature type="signal peptide" evidence="3">
    <location>
        <begin position="1"/>
        <end position="17"/>
    </location>
</feature>
<feature type="chain" id="PRO_5002303483" evidence="3">
    <location>
        <begin position="18"/>
        <end position="420"/>
    </location>
</feature>
<dbReference type="PANTHER" id="PTHR39470">
    <property type="entry name" value="CHROMOSOME 10, WHOLE GENOME SHOTGUN SEQUENCE"/>
    <property type="match status" value="1"/>
</dbReference>
<keyword evidence="3" id="KW-0732">Signal</keyword>
<evidence type="ECO:0000256" key="1">
    <source>
        <dbReference type="SAM" id="MobiDB-lite"/>
    </source>
</evidence>
<feature type="compositionally biased region" description="Basic and acidic residues" evidence="1">
    <location>
        <begin position="397"/>
        <end position="420"/>
    </location>
</feature>
<organism evidence="4 5">
    <name type="scientific">Sporidiobolus salmonicolor</name>
    <name type="common">Yeast-like fungus</name>
    <name type="synonym">Sporobolomyces salmonicolor</name>
    <dbReference type="NCBI Taxonomy" id="5005"/>
    <lineage>
        <taxon>Eukaryota</taxon>
        <taxon>Fungi</taxon>
        <taxon>Dikarya</taxon>
        <taxon>Basidiomycota</taxon>
        <taxon>Pucciniomycotina</taxon>
        <taxon>Microbotryomycetes</taxon>
        <taxon>Sporidiobolales</taxon>
        <taxon>Sporidiobolaceae</taxon>
        <taxon>Sporobolomyces</taxon>
    </lineage>
</organism>
<keyword evidence="2" id="KW-0472">Membrane</keyword>
<feature type="transmembrane region" description="Helical" evidence="2">
    <location>
        <begin position="60"/>
        <end position="81"/>
    </location>
</feature>
<dbReference type="EMBL" id="CENE01000003">
    <property type="protein sequence ID" value="CEQ39666.1"/>
    <property type="molecule type" value="Genomic_DNA"/>
</dbReference>
<dbReference type="OrthoDB" id="4218123at2759"/>
<feature type="non-terminal residue" evidence="4">
    <location>
        <position position="1"/>
    </location>
</feature>
<gene>
    <name evidence="4" type="primary">SPOSA6832_01212</name>
</gene>
<evidence type="ECO:0000313" key="4">
    <source>
        <dbReference type="EMBL" id="CEQ39666.1"/>
    </source>
</evidence>
<dbReference type="AlphaFoldDB" id="A0A0D6EIF8"/>
<dbReference type="Proteomes" id="UP000243876">
    <property type="component" value="Unassembled WGS sequence"/>
</dbReference>
<dbReference type="PANTHER" id="PTHR39470:SF1">
    <property type="entry name" value="CHORISMATE SYNTHASE PROTEIN"/>
    <property type="match status" value="1"/>
</dbReference>